<feature type="region of interest" description="Disordered" evidence="1">
    <location>
        <begin position="261"/>
        <end position="296"/>
    </location>
</feature>
<dbReference type="EMBL" id="JASGXD010000011">
    <property type="protein sequence ID" value="KAK6002689.1"/>
    <property type="molecule type" value="Genomic_DNA"/>
</dbReference>
<feature type="region of interest" description="Disordered" evidence="1">
    <location>
        <begin position="115"/>
        <end position="141"/>
    </location>
</feature>
<protein>
    <submittedName>
        <fullName evidence="2">Uncharacterized protein</fullName>
    </submittedName>
</protein>
<evidence type="ECO:0000313" key="2">
    <source>
        <dbReference type="EMBL" id="KAK6002689.1"/>
    </source>
</evidence>
<feature type="compositionally biased region" description="Polar residues" evidence="1">
    <location>
        <begin position="25"/>
        <end position="39"/>
    </location>
</feature>
<feature type="region of interest" description="Disordered" evidence="1">
    <location>
        <begin position="13"/>
        <end position="39"/>
    </location>
</feature>
<gene>
    <name evidence="2" type="ORF">QM012_001439</name>
</gene>
<reference evidence="2 3" key="1">
    <citation type="submission" date="2023-11" db="EMBL/GenBank/DDBJ databases">
        <title>Draft genome sequence and annotation of the polyextremotolerant black yeast-like fungus Aureobasidium pullulans NRRL 62042.</title>
        <authorList>
            <person name="Dielentheis-Frenken M.R.E."/>
            <person name="Wibberg D."/>
            <person name="Blank L.M."/>
            <person name="Tiso T."/>
        </authorList>
    </citation>
    <scope>NUCLEOTIDE SEQUENCE [LARGE SCALE GENOMIC DNA]</scope>
    <source>
        <strain evidence="2 3">NRRL 62042</strain>
    </source>
</reference>
<dbReference type="Proteomes" id="UP001341245">
    <property type="component" value="Unassembled WGS sequence"/>
</dbReference>
<accession>A0ABR0TE28</accession>
<evidence type="ECO:0000256" key="1">
    <source>
        <dbReference type="SAM" id="MobiDB-lite"/>
    </source>
</evidence>
<evidence type="ECO:0000313" key="3">
    <source>
        <dbReference type="Proteomes" id="UP001341245"/>
    </source>
</evidence>
<organism evidence="2 3">
    <name type="scientific">Aureobasidium pullulans</name>
    <name type="common">Black yeast</name>
    <name type="synonym">Pullularia pullulans</name>
    <dbReference type="NCBI Taxonomy" id="5580"/>
    <lineage>
        <taxon>Eukaryota</taxon>
        <taxon>Fungi</taxon>
        <taxon>Dikarya</taxon>
        <taxon>Ascomycota</taxon>
        <taxon>Pezizomycotina</taxon>
        <taxon>Dothideomycetes</taxon>
        <taxon>Dothideomycetidae</taxon>
        <taxon>Dothideales</taxon>
        <taxon>Saccotheciaceae</taxon>
        <taxon>Aureobasidium</taxon>
    </lineage>
</organism>
<sequence length="476" mass="53127">MPSVPKSIRFASQLIEPSPKRQRISSDPSTSTLSGETASTATITQSSCWVTSEDLSSMVSHTADLQRVTNSWAKHHPLTGAEFEMRKSFQACEKTANSLRSALESLEVRAIEDSSACTCGDKPGEPHNTSGADASKDNESEKGTMPIVKLLKINKTREFLVKSGIERIIDDEFSKLSRFEGTLRDSTYQRWISHKGTFRDKIKRIIKEDTDSLVNFESKVKGYFQSDMIERATNEFKQKLEDQWKKHEKLTLRVISKVNKPSSTFHPRTTSNEPPRKRTKRGHEDRDYTTSDTPPEHILPLTIMAQPTTALTNTYIPHASLETISNKIKKLQSDISSAASGECCGPGKQKVLDCKHDLDVLASMVKGLDVQGAARKKCLDVLVGASIDKLFDEHINKAIEVVDENTGNMIEDILLGASTETTMKAVIKESLKNEPDVLLDFEAKFMRHFKEALAEAVARLAAAREKSNIFNQLRNI</sequence>
<proteinExistence type="predicted"/>
<keyword evidence="3" id="KW-1185">Reference proteome</keyword>
<feature type="compositionally biased region" description="Polar residues" evidence="1">
    <location>
        <begin position="261"/>
        <end position="273"/>
    </location>
</feature>
<comment type="caution">
    <text evidence="2">The sequence shown here is derived from an EMBL/GenBank/DDBJ whole genome shotgun (WGS) entry which is preliminary data.</text>
</comment>
<name>A0ABR0TE28_AURPU</name>